<comment type="caution">
    <text evidence="1">The sequence shown here is derived from an EMBL/GenBank/DDBJ whole genome shotgun (WGS) entry which is preliminary data.</text>
</comment>
<accession>A0A4Q0SXY8</accession>
<dbReference type="Proteomes" id="UP000289437">
    <property type="component" value="Unassembled WGS sequence"/>
</dbReference>
<reference evidence="1 2" key="1">
    <citation type="submission" date="2018-11" db="EMBL/GenBank/DDBJ databases">
        <authorList>
            <person name="Mardanov A.V."/>
            <person name="Ravin N.V."/>
            <person name="Dedysh S.N."/>
        </authorList>
    </citation>
    <scope>NUCLEOTIDE SEQUENCE [LARGE SCALE GENOMIC DNA]</scope>
    <source>
        <strain evidence="1 2">AF10</strain>
    </source>
</reference>
<organism evidence="1 2">
    <name type="scientific">Granulicella sibirica</name>
    <dbReference type="NCBI Taxonomy" id="2479048"/>
    <lineage>
        <taxon>Bacteria</taxon>
        <taxon>Pseudomonadati</taxon>
        <taxon>Acidobacteriota</taxon>
        <taxon>Terriglobia</taxon>
        <taxon>Terriglobales</taxon>
        <taxon>Acidobacteriaceae</taxon>
        <taxon>Granulicella</taxon>
    </lineage>
</organism>
<dbReference type="AlphaFoldDB" id="A0A4Q0SXY8"/>
<evidence type="ECO:0000313" key="1">
    <source>
        <dbReference type="EMBL" id="RXH55302.1"/>
    </source>
</evidence>
<dbReference type="EMBL" id="RDSM01000003">
    <property type="protein sequence ID" value="RXH55302.1"/>
    <property type="molecule type" value="Genomic_DNA"/>
</dbReference>
<proteinExistence type="predicted"/>
<reference evidence="2" key="2">
    <citation type="submission" date="2019-02" db="EMBL/GenBank/DDBJ databases">
        <title>Granulicella sibirica sp. nov., a psychrotolerant acidobacterium isolated from an organic soil layer in forested tundra, West Siberia.</title>
        <authorList>
            <person name="Oshkin I.Y."/>
            <person name="Kulichevskaya I.S."/>
            <person name="Rijpstra W.I.C."/>
            <person name="Sinninghe Damste J.S."/>
            <person name="Rakitin A.L."/>
            <person name="Ravin N.V."/>
            <person name="Dedysh S.N."/>
        </authorList>
    </citation>
    <scope>NUCLEOTIDE SEQUENCE [LARGE SCALE GENOMIC DNA]</scope>
    <source>
        <strain evidence="2">AF10</strain>
    </source>
</reference>
<evidence type="ECO:0000313" key="2">
    <source>
        <dbReference type="Proteomes" id="UP000289437"/>
    </source>
</evidence>
<protein>
    <submittedName>
        <fullName evidence="1">Uncharacterized protein</fullName>
    </submittedName>
</protein>
<sequence length="39" mass="4420">MVGRITYTGVLLDGRERRVVYAILYFCPAFGVPGVKRFV</sequence>
<gene>
    <name evidence="1" type="ORF">GRAN_4406</name>
</gene>
<name>A0A4Q0SXY8_9BACT</name>
<keyword evidence="2" id="KW-1185">Reference proteome</keyword>